<dbReference type="InterPro" id="IPR029058">
    <property type="entry name" value="AB_hydrolase_fold"/>
</dbReference>
<keyword evidence="3" id="KW-0378">Hydrolase</keyword>
<organism evidence="3 4">
    <name type="scientific">Paenibacillus rigui</name>
    <dbReference type="NCBI Taxonomy" id="554312"/>
    <lineage>
        <taxon>Bacteria</taxon>
        <taxon>Bacillati</taxon>
        <taxon>Bacillota</taxon>
        <taxon>Bacilli</taxon>
        <taxon>Bacillales</taxon>
        <taxon>Paenibacillaceae</taxon>
        <taxon>Paenibacillus</taxon>
    </lineage>
</organism>
<name>A0A229UNC7_9BACL</name>
<dbReference type="GO" id="GO:0016787">
    <property type="term" value="F:hydrolase activity"/>
    <property type="evidence" value="ECO:0007669"/>
    <property type="project" value="UniProtKB-KW"/>
</dbReference>
<dbReference type="RefSeq" id="WP_094016404.1">
    <property type="nucleotide sequence ID" value="NZ_NMQW01000025.1"/>
</dbReference>
<dbReference type="Proteomes" id="UP000215509">
    <property type="component" value="Unassembled WGS sequence"/>
</dbReference>
<evidence type="ECO:0000256" key="1">
    <source>
        <dbReference type="SAM" id="Phobius"/>
    </source>
</evidence>
<dbReference type="InterPro" id="IPR052920">
    <property type="entry name" value="DNA-binding_regulatory"/>
</dbReference>
<dbReference type="SUPFAM" id="SSF53474">
    <property type="entry name" value="alpha/beta-Hydrolases"/>
    <property type="match status" value="1"/>
</dbReference>
<keyword evidence="1" id="KW-0812">Transmembrane</keyword>
<feature type="domain" description="AB hydrolase-1" evidence="2">
    <location>
        <begin position="111"/>
        <end position="223"/>
    </location>
</feature>
<gene>
    <name evidence="3" type="ORF">CF651_18825</name>
</gene>
<dbReference type="InterPro" id="IPR000073">
    <property type="entry name" value="AB_hydrolase_1"/>
</dbReference>
<proteinExistence type="predicted"/>
<keyword evidence="1" id="KW-1133">Transmembrane helix</keyword>
<reference evidence="3 4" key="1">
    <citation type="submission" date="2017-07" db="EMBL/GenBank/DDBJ databases">
        <title>Genome sequencing and assembly of Paenibacillus rigui.</title>
        <authorList>
            <person name="Mayilraj S."/>
        </authorList>
    </citation>
    <scope>NUCLEOTIDE SEQUENCE [LARGE SCALE GENOMIC DNA]</scope>
    <source>
        <strain evidence="3 4">JCM 16352</strain>
    </source>
</reference>
<evidence type="ECO:0000259" key="2">
    <source>
        <dbReference type="Pfam" id="PF00561"/>
    </source>
</evidence>
<dbReference type="Pfam" id="PF00561">
    <property type="entry name" value="Abhydrolase_1"/>
    <property type="match status" value="1"/>
</dbReference>
<feature type="transmembrane region" description="Helical" evidence="1">
    <location>
        <begin position="34"/>
        <end position="58"/>
    </location>
</feature>
<dbReference type="PANTHER" id="PTHR43358:SF4">
    <property type="entry name" value="ALPHA_BETA HYDROLASE FOLD-1 DOMAIN-CONTAINING PROTEIN"/>
    <property type="match status" value="1"/>
</dbReference>
<dbReference type="EMBL" id="NMQW01000025">
    <property type="protein sequence ID" value="OXM84956.1"/>
    <property type="molecule type" value="Genomic_DNA"/>
</dbReference>
<evidence type="ECO:0000313" key="3">
    <source>
        <dbReference type="EMBL" id="OXM84956.1"/>
    </source>
</evidence>
<evidence type="ECO:0000313" key="4">
    <source>
        <dbReference type="Proteomes" id="UP000215509"/>
    </source>
</evidence>
<accession>A0A229UNC7</accession>
<dbReference type="Gene3D" id="3.40.50.1820">
    <property type="entry name" value="alpha/beta hydrolase"/>
    <property type="match status" value="1"/>
</dbReference>
<protein>
    <submittedName>
        <fullName evidence="3">Alpha/beta hydrolase</fullName>
    </submittedName>
</protein>
<keyword evidence="1" id="KW-0472">Membrane</keyword>
<dbReference type="PANTHER" id="PTHR43358">
    <property type="entry name" value="ALPHA/BETA-HYDROLASE"/>
    <property type="match status" value="1"/>
</dbReference>
<sequence length="347" mass="38941">METNPLTSSSVPMHPTDIETALKPSVVKSRFRGLWISLLSLLLLFLSLVLAFHGYVAWKLARPHIDPLRSNPALAFGAAYQDIEFPSLNGSSTLSGWYIPAEHPIPSNNKTVVFSHGYGGNREEIWVPLYDLAAELHKQNYNVIMFDYGFVQPKEIVTGGIRESQELLGAIKYAKQQGAKQVYVWGFSMGAGTALQAALQTKDIDGMILDSTFILEPETLYHNMKQEANLPKFPSEPLVKLFFPLINGVSLNQIPYTKVKETKYSIPIFFIHGEQDMKAPYEMVQNIFKNQSNTSGSQLWLLPKDTHELIYRAHPKDYLSLATGFLNNLPVRSSEPTNQGHLELKSS</sequence>
<dbReference type="AlphaFoldDB" id="A0A229UNC7"/>
<keyword evidence="4" id="KW-1185">Reference proteome</keyword>
<dbReference type="OrthoDB" id="9776685at2"/>
<comment type="caution">
    <text evidence="3">The sequence shown here is derived from an EMBL/GenBank/DDBJ whole genome shotgun (WGS) entry which is preliminary data.</text>
</comment>